<dbReference type="HOGENOM" id="CLU_208228_0_0_2"/>
<evidence type="ECO:0000313" key="1">
    <source>
        <dbReference type="EMBL" id="EHR79168.1"/>
    </source>
</evidence>
<dbReference type="RefSeq" id="WP_004067345.1">
    <property type="nucleotide sequence ID" value="NC_022084.1"/>
</dbReference>
<dbReference type="GeneID" id="55636244"/>
<organism evidence="1 2">
    <name type="scientific">Thermococcus litoralis (strain ATCC 51850 / DSM 5473 / JCM 8560 / NS-C)</name>
    <dbReference type="NCBI Taxonomy" id="523849"/>
    <lineage>
        <taxon>Archaea</taxon>
        <taxon>Methanobacteriati</taxon>
        <taxon>Methanobacteriota</taxon>
        <taxon>Thermococci</taxon>
        <taxon>Thermococcales</taxon>
        <taxon>Thermococcaceae</taxon>
        <taxon>Thermococcus</taxon>
    </lineage>
</organism>
<name>H3ZLN0_THELN</name>
<sequence>MHELKPRITIKTRERVFEKGFFEEESEIESKPKVRFIQELPRIRLA</sequence>
<dbReference type="AlphaFoldDB" id="H3ZLN0"/>
<reference evidence="1 2" key="1">
    <citation type="journal article" date="2012" name="J. Bacteriol.">
        <title>Genome sequence of the model hyperthermophilic archaeon Thermococcus litoralis NS-C.</title>
        <authorList>
            <person name="Gardner A.F."/>
            <person name="Kumar S."/>
            <person name="Perler F.B."/>
        </authorList>
    </citation>
    <scope>NUCLEOTIDE SEQUENCE [LARGE SCALE GENOMIC DNA]</scope>
    <source>
        <strain evidence="2">ATCC 51850 / DSM 5473 / JCM 8560 / NS-C</strain>
    </source>
</reference>
<keyword evidence="2" id="KW-1185">Reference proteome</keyword>
<dbReference type="EMBL" id="CP006670">
    <property type="protein sequence ID" value="EHR79168.1"/>
    <property type="molecule type" value="Genomic_DNA"/>
</dbReference>
<protein>
    <submittedName>
        <fullName evidence="1">Uncharacterized protein</fullName>
    </submittedName>
</protein>
<dbReference type="Proteomes" id="UP000015502">
    <property type="component" value="Chromosome"/>
</dbReference>
<proteinExistence type="predicted"/>
<dbReference type="PaxDb" id="523849-OCC_01524"/>
<accession>H3ZLN0</accession>
<evidence type="ECO:0000313" key="2">
    <source>
        <dbReference type="Proteomes" id="UP000015502"/>
    </source>
</evidence>
<gene>
    <name evidence="1" type="ORF">OCC_01524</name>
</gene>
<dbReference type="KEGG" id="tlt:OCC_01524"/>
<dbReference type="STRING" id="523849.OCC_01524"/>